<proteinExistence type="predicted"/>
<comment type="subcellular location">
    <subcellularLocation>
        <location evidence="1">Membrane</location>
        <topology evidence="1">Multi-pass membrane protein</topology>
    </subcellularLocation>
</comment>
<protein>
    <recommendedName>
        <fullName evidence="8">Integral membrane protein</fullName>
    </recommendedName>
</protein>
<dbReference type="EMBL" id="JLXW01000008">
    <property type="protein sequence ID" value="KBZ61902.1"/>
    <property type="molecule type" value="Genomic_DNA"/>
</dbReference>
<accession>A0A051TY56</accession>
<dbReference type="GO" id="GO:0016020">
    <property type="term" value="C:membrane"/>
    <property type="evidence" value="ECO:0007669"/>
    <property type="project" value="UniProtKB-SubCell"/>
</dbReference>
<dbReference type="AlphaFoldDB" id="A0A051TY56"/>
<comment type="caution">
    <text evidence="6">The sequence shown here is derived from an EMBL/GenBank/DDBJ whole genome shotgun (WGS) entry which is preliminary data.</text>
</comment>
<dbReference type="Pfam" id="PF13564">
    <property type="entry name" value="DoxX_2"/>
    <property type="match status" value="1"/>
</dbReference>
<sequence length="138" mass="15053">MATFTKQGAASAGRVRTIVYWVCTLVLSGELLVGGMWGIFRIPRARVVLQHLGYPTYFSVLLGVWYALGGIALLTPRFPRLKEWAYAGATFVYTGAVVSHLSVHDSVATALPPAVFLALTFGSWTTRPTSRRLADHAI</sequence>
<dbReference type="InterPro" id="IPR016944">
    <property type="entry name" value="UCP030066"/>
</dbReference>
<evidence type="ECO:0000256" key="4">
    <source>
        <dbReference type="ARBA" id="ARBA00023136"/>
    </source>
</evidence>
<dbReference type="PATRIC" id="fig|1324261.3.peg.2839"/>
<dbReference type="Proteomes" id="UP000025947">
    <property type="component" value="Unassembled WGS sequence"/>
</dbReference>
<gene>
    <name evidence="6" type="ORF">K875_02821</name>
</gene>
<feature type="transmembrane region" description="Helical" evidence="5">
    <location>
        <begin position="52"/>
        <end position="72"/>
    </location>
</feature>
<dbReference type="RefSeq" id="WP_044485498.1">
    <property type="nucleotide sequence ID" value="NZ_KK328284.1"/>
</dbReference>
<name>A0A051TY56_9MYCO</name>
<evidence type="ECO:0000256" key="1">
    <source>
        <dbReference type="ARBA" id="ARBA00004141"/>
    </source>
</evidence>
<evidence type="ECO:0000256" key="2">
    <source>
        <dbReference type="ARBA" id="ARBA00022692"/>
    </source>
</evidence>
<keyword evidence="4 5" id="KW-0472">Membrane</keyword>
<keyword evidence="2 5" id="KW-0812">Transmembrane</keyword>
<evidence type="ECO:0000313" key="6">
    <source>
        <dbReference type="EMBL" id="KBZ61902.1"/>
    </source>
</evidence>
<evidence type="ECO:0008006" key="8">
    <source>
        <dbReference type="Google" id="ProtNLM"/>
    </source>
</evidence>
<keyword evidence="7" id="KW-1185">Reference proteome</keyword>
<reference evidence="6 7" key="1">
    <citation type="submission" date="2014-04" db="EMBL/GenBank/DDBJ databases">
        <title>The Genome Sequence of Mycobacterium tuberculosis TKK-01-0051.</title>
        <authorList>
            <consortium name="The Broad Institute Genomics Platform"/>
            <consortium name="The Broad Institute Genome Sequencing Center for Infectious Disease"/>
            <person name="Earl A.M."/>
            <person name="Cohen K."/>
            <person name="Pym A."/>
            <person name="Bishai W."/>
            <person name="Maharaj K."/>
            <person name="Desjardins C."/>
            <person name="Abeel T."/>
            <person name="Young S."/>
            <person name="Zeng Q."/>
            <person name="Gargeya S."/>
            <person name="Abouelleil A."/>
            <person name="Alvarado L."/>
            <person name="Chapman S.B."/>
            <person name="Gainer-Dewar J."/>
            <person name="Goldberg J."/>
            <person name="Griggs A."/>
            <person name="Gujja S."/>
            <person name="Hansen M."/>
            <person name="Howarth C."/>
            <person name="Imamovic A."/>
            <person name="Larimer J."/>
            <person name="Murphy C."/>
            <person name="Naylor J."/>
            <person name="Pearson M."/>
            <person name="Poon T.W."/>
            <person name="Priest M."/>
            <person name="Roberts A."/>
            <person name="Saif S."/>
            <person name="Shea T."/>
            <person name="Sykes S."/>
            <person name="Wortman J."/>
            <person name="Nusbaum C."/>
            <person name="Birren B."/>
        </authorList>
    </citation>
    <scope>NUCLEOTIDE SEQUENCE [LARGE SCALE GENOMIC DNA]</scope>
    <source>
        <strain evidence="6 7">TKK-01-0051</strain>
    </source>
</reference>
<evidence type="ECO:0000313" key="7">
    <source>
        <dbReference type="Proteomes" id="UP000025947"/>
    </source>
</evidence>
<feature type="transmembrane region" description="Helical" evidence="5">
    <location>
        <begin position="18"/>
        <end position="40"/>
    </location>
</feature>
<evidence type="ECO:0000256" key="3">
    <source>
        <dbReference type="ARBA" id="ARBA00022989"/>
    </source>
</evidence>
<organism evidence="6 7">
    <name type="scientific">Mycobacterium [tuberculosis] TKK-01-0051</name>
    <dbReference type="NCBI Taxonomy" id="1324261"/>
    <lineage>
        <taxon>Bacteria</taxon>
        <taxon>Bacillati</taxon>
        <taxon>Actinomycetota</taxon>
        <taxon>Actinomycetes</taxon>
        <taxon>Mycobacteriales</taxon>
        <taxon>Mycobacteriaceae</taxon>
        <taxon>Mycobacterium</taxon>
        <taxon>Mycobacterium avium complex (MAC)</taxon>
    </lineage>
</organism>
<keyword evidence="3 5" id="KW-1133">Transmembrane helix</keyword>
<dbReference type="InterPro" id="IPR032808">
    <property type="entry name" value="DoxX"/>
</dbReference>
<evidence type="ECO:0000256" key="5">
    <source>
        <dbReference type="SAM" id="Phobius"/>
    </source>
</evidence>
<dbReference type="PIRSF" id="PIRSF030066">
    <property type="entry name" value="UCP030066"/>
    <property type="match status" value="1"/>
</dbReference>
<dbReference type="HOGENOM" id="CLU_142057_0_1_11"/>